<feature type="binding site" evidence="5">
    <location>
        <position position="276"/>
    </location>
    <ligand>
        <name>FAD</name>
        <dbReference type="ChEBI" id="CHEBI:57692"/>
    </ligand>
</feature>
<dbReference type="PANTHER" id="PTHR11552:SF147">
    <property type="entry name" value="CHOLINE DEHYDROGENASE, MITOCHONDRIAL"/>
    <property type="match status" value="1"/>
</dbReference>
<dbReference type="OrthoDB" id="269227at2759"/>
<dbReference type="InterPro" id="IPR000172">
    <property type="entry name" value="GMC_OxRdtase_N"/>
</dbReference>
<evidence type="ECO:0000256" key="3">
    <source>
        <dbReference type="ARBA" id="ARBA00022630"/>
    </source>
</evidence>
<evidence type="ECO:0000256" key="5">
    <source>
        <dbReference type="PIRSR" id="PIRSR000137-2"/>
    </source>
</evidence>
<dbReference type="Pfam" id="PF00732">
    <property type="entry name" value="GMC_oxred_N"/>
    <property type="match status" value="1"/>
</dbReference>
<feature type="domain" description="Glucose-methanol-choline oxidoreductase N-terminal" evidence="7">
    <location>
        <begin position="141"/>
        <end position="164"/>
    </location>
</feature>
<evidence type="ECO:0000313" key="8">
    <source>
        <dbReference type="EnsemblMetazoa" id="SCAU007312-PA"/>
    </source>
</evidence>
<reference evidence="8" key="1">
    <citation type="submission" date="2020-05" db="UniProtKB">
        <authorList>
            <consortium name="EnsemblMetazoa"/>
        </authorList>
    </citation>
    <scope>IDENTIFICATION</scope>
    <source>
        <strain evidence="8">USDA</strain>
    </source>
</reference>
<accession>A0A1I8PEJ5</accession>
<dbReference type="GO" id="GO:0050660">
    <property type="term" value="F:flavin adenine dinucleotide binding"/>
    <property type="evidence" value="ECO:0007669"/>
    <property type="project" value="InterPro"/>
</dbReference>
<evidence type="ECO:0000256" key="6">
    <source>
        <dbReference type="RuleBase" id="RU003968"/>
    </source>
</evidence>
<proteinExistence type="inferred from homology"/>
<dbReference type="KEGG" id="scac:106085751"/>
<feature type="binding site" evidence="5">
    <location>
        <position position="147"/>
    </location>
    <ligand>
        <name>FAD</name>
        <dbReference type="ChEBI" id="CHEBI:57692"/>
    </ligand>
</feature>
<sequence length="624" mass="69088">MSGMSSAHTYPAQCAIPSVGAVNSLVTILVEGILAAQCNISSPTTWPEDYADEILVKGLENFDFVVIGAGSAGSVVASRLSENPQWKVLVLEAGGDPPPESEVPGLFFSLMHTNSTFSYYPEPNGRSCKAMKNEQCHWPRGKVLGGTGAINSMLYVRGNRAEYDLWCAAGNDGWCYDQIWPYFQKAETPAEDKSNPQGYVVVGNYEEHDGDIQDMLLKGSKELAIPQVKDFVEGSYVGYAQIKGTIDQGQRASSAKGHLARVSKRSNLKVMKNAQVTKINFNDKGDLVETVEFRLRNSQDLKLKVGKELILSAGSIDSAKLLMLSGVGPKKVLEALHIPLKHDLPVGKNLQDHIVALVFFRIPAAMADPKALLDEIYQYVIHHRGPLSSVGTAPLTAFLQTNSTASPLYPDVEMHHLLFRRGNNQALELYLKGLGAQEKYKEFLQHQLQEYDIMAIHVLVSHPKSRGSIKLKSSDWKQAPLIDSGYLEEQHDVDVLLRGIDYLNRLEATHAFKQKKAEILHIPIKKCDTYSFKSPKYWKCYIEYFSSTCYHPVGTVKMGAETDSTACVNPQLRVKGVENLRVIDASIMPWISCGNTNAPTIMIAEKAADMIKSQWHGDKTKSEL</sequence>
<dbReference type="InterPro" id="IPR012132">
    <property type="entry name" value="GMC_OxRdtase"/>
</dbReference>
<comment type="similarity">
    <text evidence="2 6">Belongs to the GMC oxidoreductase family.</text>
</comment>
<evidence type="ECO:0000259" key="7">
    <source>
        <dbReference type="PROSITE" id="PS00623"/>
    </source>
</evidence>
<dbReference type="SUPFAM" id="SSF51905">
    <property type="entry name" value="FAD/NAD(P)-binding domain"/>
    <property type="match status" value="1"/>
</dbReference>
<name>A0A1I8PEJ5_STOCA</name>
<dbReference type="AlphaFoldDB" id="A0A1I8PEJ5"/>
<keyword evidence="9" id="KW-1185">Reference proteome</keyword>
<dbReference type="STRING" id="35570.A0A1I8PEJ5"/>
<evidence type="ECO:0000256" key="2">
    <source>
        <dbReference type="ARBA" id="ARBA00010790"/>
    </source>
</evidence>
<dbReference type="GO" id="GO:0016614">
    <property type="term" value="F:oxidoreductase activity, acting on CH-OH group of donors"/>
    <property type="evidence" value="ECO:0007669"/>
    <property type="project" value="InterPro"/>
</dbReference>
<feature type="binding site" evidence="5">
    <location>
        <position position="143"/>
    </location>
    <ligand>
        <name>FAD</name>
        <dbReference type="ChEBI" id="CHEBI:57692"/>
    </ligand>
</feature>
<keyword evidence="3 6" id="KW-0285">Flavoprotein</keyword>
<dbReference type="Proteomes" id="UP000095300">
    <property type="component" value="Unassembled WGS sequence"/>
</dbReference>
<dbReference type="Gene3D" id="3.30.560.10">
    <property type="entry name" value="Glucose Oxidase, domain 3"/>
    <property type="match status" value="1"/>
</dbReference>
<dbReference type="InterPro" id="IPR007867">
    <property type="entry name" value="GMC_OxRtase_C"/>
</dbReference>
<dbReference type="VEuPathDB" id="VectorBase:SCAU007312"/>
<dbReference type="EnsemblMetazoa" id="SCAU007312-RA">
    <property type="protein sequence ID" value="SCAU007312-PA"/>
    <property type="gene ID" value="SCAU007312"/>
</dbReference>
<dbReference type="SUPFAM" id="SSF54373">
    <property type="entry name" value="FAD-linked reductases, C-terminal domain"/>
    <property type="match status" value="1"/>
</dbReference>
<gene>
    <name evidence="8" type="primary">106085751</name>
</gene>
<evidence type="ECO:0000313" key="9">
    <source>
        <dbReference type="Proteomes" id="UP000095300"/>
    </source>
</evidence>
<evidence type="ECO:0000256" key="1">
    <source>
        <dbReference type="ARBA" id="ARBA00001974"/>
    </source>
</evidence>
<organism evidence="8 9">
    <name type="scientific">Stomoxys calcitrans</name>
    <name type="common">Stable fly</name>
    <name type="synonym">Conops calcitrans</name>
    <dbReference type="NCBI Taxonomy" id="35570"/>
    <lineage>
        <taxon>Eukaryota</taxon>
        <taxon>Metazoa</taxon>
        <taxon>Ecdysozoa</taxon>
        <taxon>Arthropoda</taxon>
        <taxon>Hexapoda</taxon>
        <taxon>Insecta</taxon>
        <taxon>Pterygota</taxon>
        <taxon>Neoptera</taxon>
        <taxon>Endopterygota</taxon>
        <taxon>Diptera</taxon>
        <taxon>Brachycera</taxon>
        <taxon>Muscomorpha</taxon>
        <taxon>Muscoidea</taxon>
        <taxon>Muscidae</taxon>
        <taxon>Stomoxys</taxon>
    </lineage>
</organism>
<dbReference type="InterPro" id="IPR036188">
    <property type="entry name" value="FAD/NAD-bd_sf"/>
</dbReference>
<dbReference type="PROSITE" id="PS00623">
    <property type="entry name" value="GMC_OXRED_1"/>
    <property type="match status" value="1"/>
</dbReference>
<comment type="cofactor">
    <cofactor evidence="1 5">
        <name>FAD</name>
        <dbReference type="ChEBI" id="CHEBI:57692"/>
    </cofactor>
</comment>
<keyword evidence="4 5" id="KW-0274">FAD</keyword>
<protein>
    <recommendedName>
        <fullName evidence="7">Glucose-methanol-choline oxidoreductase N-terminal domain-containing protein</fullName>
    </recommendedName>
</protein>
<dbReference type="Gene3D" id="3.50.50.60">
    <property type="entry name" value="FAD/NAD(P)-binding domain"/>
    <property type="match status" value="1"/>
</dbReference>
<dbReference type="Pfam" id="PF05199">
    <property type="entry name" value="GMC_oxred_C"/>
    <property type="match status" value="1"/>
</dbReference>
<dbReference type="PIRSF" id="PIRSF000137">
    <property type="entry name" value="Alcohol_oxidase"/>
    <property type="match status" value="1"/>
</dbReference>
<dbReference type="PANTHER" id="PTHR11552">
    <property type="entry name" value="GLUCOSE-METHANOL-CHOLINE GMC OXIDOREDUCTASE"/>
    <property type="match status" value="1"/>
</dbReference>
<evidence type="ECO:0000256" key="4">
    <source>
        <dbReference type="ARBA" id="ARBA00022827"/>
    </source>
</evidence>